<evidence type="ECO:0000259" key="2">
    <source>
        <dbReference type="Pfam" id="PF13843"/>
    </source>
</evidence>
<reference evidence="4" key="1">
    <citation type="submission" date="2017-03" db="EMBL/GenBank/DDBJ databases">
        <title>Phytopthora megakarya and P. palmivora, two closely related causual agents of cacao black pod achieved similar genome size and gene model numbers by different mechanisms.</title>
        <authorList>
            <person name="Ali S."/>
            <person name="Shao J."/>
            <person name="Larry D.J."/>
            <person name="Kronmiller B."/>
            <person name="Shen D."/>
            <person name="Strem M.D."/>
            <person name="Melnick R.L."/>
            <person name="Guiltinan M.J."/>
            <person name="Tyler B.M."/>
            <person name="Meinhardt L.W."/>
            <person name="Bailey B.A."/>
        </authorList>
    </citation>
    <scope>NUCLEOTIDE SEQUENCE [LARGE SCALE GENOMIC DNA]</scope>
    <source>
        <strain evidence="4">zdho120</strain>
    </source>
</reference>
<feature type="compositionally biased region" description="Basic and acidic residues" evidence="1">
    <location>
        <begin position="377"/>
        <end position="389"/>
    </location>
</feature>
<feature type="domain" description="PiggyBac transposable element-derived protein" evidence="2">
    <location>
        <begin position="49"/>
        <end position="232"/>
    </location>
</feature>
<feature type="region of interest" description="Disordered" evidence="1">
    <location>
        <begin position="367"/>
        <end position="389"/>
    </location>
</feature>
<dbReference type="STRING" id="4795.A0A225WPR7"/>
<dbReference type="Pfam" id="PF13843">
    <property type="entry name" value="DDE_Tnp_1_7"/>
    <property type="match status" value="1"/>
</dbReference>
<dbReference type="OrthoDB" id="121783at2759"/>
<accession>A0A225WPR7</accession>
<proteinExistence type="predicted"/>
<evidence type="ECO:0000313" key="3">
    <source>
        <dbReference type="EMBL" id="OWZ19605.1"/>
    </source>
</evidence>
<name>A0A225WPR7_9STRA</name>
<gene>
    <name evidence="3" type="ORF">PHMEG_0006125</name>
</gene>
<keyword evidence="4" id="KW-1185">Reference proteome</keyword>
<dbReference type="EMBL" id="NBNE01000422">
    <property type="protein sequence ID" value="OWZ19605.1"/>
    <property type="molecule type" value="Genomic_DNA"/>
</dbReference>
<dbReference type="PANTHER" id="PTHR46599:SF3">
    <property type="entry name" value="PIGGYBAC TRANSPOSABLE ELEMENT-DERIVED PROTEIN 4"/>
    <property type="match status" value="1"/>
</dbReference>
<evidence type="ECO:0000256" key="1">
    <source>
        <dbReference type="SAM" id="MobiDB-lite"/>
    </source>
</evidence>
<sequence length="389" mass="43788">MRGEGLLLTYLYQRLSTAYLQHCRLEVVCGSEQHADELGGVSPTQYSVDRNSEPAAVMKNLDKVLPPHEKGVYHAVVTDRFYTSIQLALQLLACNIYCIGTIQTNKKGFPPALISKDTTRPAGVARGSSTVAVAKCCPKLKAMLWWDRLPVYLLSTGSSTLVDTWARHVPGGCRVTIPCPSTMKNYHEWMDGVDIHDQLRLQRYSLQLEVRFRKYYKTILLGLVGMAITNAFIVYREAQKLRGEPPSDHVGFLTVLQSQLLQTSKADFVEEILSPGSTMPTASSNAIPPEHRLMEFPDWIKIGQRSATRFYCEACSEGNKHVYLCDHIRPGNYRNNTATCHQIWHLMLKNGAERPAPRVGRGIQMWGLGKKRRRRRKEGELKSNEAGDA</sequence>
<organism evidence="3 4">
    <name type="scientific">Phytophthora megakarya</name>
    <dbReference type="NCBI Taxonomy" id="4795"/>
    <lineage>
        <taxon>Eukaryota</taxon>
        <taxon>Sar</taxon>
        <taxon>Stramenopiles</taxon>
        <taxon>Oomycota</taxon>
        <taxon>Peronosporomycetes</taxon>
        <taxon>Peronosporales</taxon>
        <taxon>Peronosporaceae</taxon>
        <taxon>Phytophthora</taxon>
    </lineage>
</organism>
<dbReference type="PANTHER" id="PTHR46599">
    <property type="entry name" value="PIGGYBAC TRANSPOSABLE ELEMENT-DERIVED PROTEIN 4"/>
    <property type="match status" value="1"/>
</dbReference>
<dbReference type="InterPro" id="IPR029526">
    <property type="entry name" value="PGBD"/>
</dbReference>
<dbReference type="AlphaFoldDB" id="A0A225WPR7"/>
<comment type="caution">
    <text evidence="3">The sequence shown here is derived from an EMBL/GenBank/DDBJ whole genome shotgun (WGS) entry which is preliminary data.</text>
</comment>
<evidence type="ECO:0000313" key="4">
    <source>
        <dbReference type="Proteomes" id="UP000198211"/>
    </source>
</evidence>
<dbReference type="Proteomes" id="UP000198211">
    <property type="component" value="Unassembled WGS sequence"/>
</dbReference>
<protein>
    <recommendedName>
        <fullName evidence="2">PiggyBac transposable element-derived protein domain-containing protein</fullName>
    </recommendedName>
</protein>